<organism evidence="2 3">
    <name type="scientific">Burkholderia cepacia</name>
    <name type="common">Pseudomonas cepacia</name>
    <dbReference type="NCBI Taxonomy" id="292"/>
    <lineage>
        <taxon>Bacteria</taxon>
        <taxon>Pseudomonadati</taxon>
        <taxon>Pseudomonadota</taxon>
        <taxon>Betaproteobacteria</taxon>
        <taxon>Burkholderiales</taxon>
        <taxon>Burkholderiaceae</taxon>
        <taxon>Burkholderia</taxon>
        <taxon>Burkholderia cepacia complex</taxon>
    </lineage>
</organism>
<feature type="compositionally biased region" description="Low complexity" evidence="1">
    <location>
        <begin position="207"/>
        <end position="224"/>
    </location>
</feature>
<feature type="region of interest" description="Disordered" evidence="1">
    <location>
        <begin position="158"/>
        <end position="224"/>
    </location>
</feature>
<evidence type="ECO:0000313" key="2">
    <source>
        <dbReference type="EMBL" id="SPV19926.1"/>
    </source>
</evidence>
<dbReference type="AlphaFoldDB" id="A0AAE8NF90"/>
<evidence type="ECO:0000256" key="1">
    <source>
        <dbReference type="SAM" id="MobiDB-lite"/>
    </source>
</evidence>
<sequence length="224" mass="24457">MVGSVHFGDFSVLRRRIRGAEPAPATLPARRQHIVTPVQKIRLPGNFTWNTFPFDACAPRGNLDGTPCATAPTLFLTEFRSARPTLIPCDPAQHPQCVNQAAATRERCSGSSSACTELPTVSVALIPRLLAVVCRGRISPKNKNGVFHVKHAARFPPTTPPIRPFSSPTRGMSRSRVDSARVRPPVLPAQIRLSPVHNRNRRSAGQPVRSARSAASPRPYRATR</sequence>
<gene>
    <name evidence="2" type="ORF">NCTC10661_03287</name>
</gene>
<name>A0AAE8NF90_BURCE</name>
<protein>
    <submittedName>
        <fullName evidence="2">Uncharacterized protein</fullName>
    </submittedName>
</protein>
<comment type="caution">
    <text evidence="2">The sequence shown here is derived from an EMBL/GenBank/DDBJ whole genome shotgun (WGS) entry which is preliminary data.</text>
</comment>
<dbReference type="Proteomes" id="UP000250416">
    <property type="component" value="Unassembled WGS sequence"/>
</dbReference>
<dbReference type="EMBL" id="UARD01000016">
    <property type="protein sequence ID" value="SPV19926.1"/>
    <property type="molecule type" value="Genomic_DNA"/>
</dbReference>
<reference evidence="2 3" key="1">
    <citation type="submission" date="2018-06" db="EMBL/GenBank/DDBJ databases">
        <authorList>
            <consortium name="Pathogen Informatics"/>
            <person name="Doyle S."/>
        </authorList>
    </citation>
    <scope>NUCLEOTIDE SEQUENCE [LARGE SCALE GENOMIC DNA]</scope>
    <source>
        <strain evidence="2 3">NCTC10661</strain>
    </source>
</reference>
<evidence type="ECO:0000313" key="3">
    <source>
        <dbReference type="Proteomes" id="UP000250416"/>
    </source>
</evidence>
<accession>A0AAE8NF90</accession>
<proteinExistence type="predicted"/>